<protein>
    <recommendedName>
        <fullName evidence="2">Putative pyrophosphorylase ModD</fullName>
    </recommendedName>
</protein>
<evidence type="ECO:0000256" key="3">
    <source>
        <dbReference type="ARBA" id="ARBA00022676"/>
    </source>
</evidence>
<keyword evidence="4 5" id="KW-0808">Transferase</keyword>
<dbReference type="InterPro" id="IPR027277">
    <property type="entry name" value="NadC/ModD"/>
</dbReference>
<evidence type="ECO:0000256" key="2">
    <source>
        <dbReference type="ARBA" id="ARBA00019205"/>
    </source>
</evidence>
<feature type="domain" description="Quinolinate phosphoribosyl transferase N-terminal" evidence="7">
    <location>
        <begin position="22"/>
        <end position="105"/>
    </location>
</feature>
<dbReference type="NCBIfam" id="TIGR01334">
    <property type="entry name" value="modD"/>
    <property type="match status" value="1"/>
</dbReference>
<name>A0A512HBW3_9PROT</name>
<evidence type="ECO:0000313" key="8">
    <source>
        <dbReference type="EMBL" id="GEO82938.1"/>
    </source>
</evidence>
<dbReference type="Proteomes" id="UP000321567">
    <property type="component" value="Unassembled WGS sequence"/>
</dbReference>
<dbReference type="AlphaFoldDB" id="A0A512HBW3"/>
<dbReference type="InterPro" id="IPR022412">
    <property type="entry name" value="Quinolinate_PRibosylTrfase_N"/>
</dbReference>
<dbReference type="InterPro" id="IPR037128">
    <property type="entry name" value="Quinolinate_PRibosylTase_N_sf"/>
</dbReference>
<keyword evidence="3 5" id="KW-0328">Glycosyltransferase</keyword>
<dbReference type="SUPFAM" id="SSF51690">
    <property type="entry name" value="Nicotinate/Quinolinate PRTase C-terminal domain-like"/>
    <property type="match status" value="1"/>
</dbReference>
<dbReference type="InterPro" id="IPR036068">
    <property type="entry name" value="Nicotinate_pribotase-like_C"/>
</dbReference>
<dbReference type="PANTHER" id="PTHR32179">
    <property type="entry name" value="NICOTINATE-NUCLEOTIDE PYROPHOSPHORYLASE [CARBOXYLATING]"/>
    <property type="match status" value="1"/>
</dbReference>
<feature type="domain" description="Quinolinate phosphoribosyl transferase C-terminal" evidence="6">
    <location>
        <begin position="107"/>
        <end position="278"/>
    </location>
</feature>
<dbReference type="RefSeq" id="WP_147164975.1">
    <property type="nucleotide sequence ID" value="NZ_BJZO01000132.1"/>
</dbReference>
<accession>A0A512HBW3</accession>
<evidence type="ECO:0000313" key="9">
    <source>
        <dbReference type="Proteomes" id="UP000321567"/>
    </source>
</evidence>
<dbReference type="GO" id="GO:0009435">
    <property type="term" value="P:NAD+ biosynthetic process"/>
    <property type="evidence" value="ECO:0007669"/>
    <property type="project" value="InterPro"/>
</dbReference>
<comment type="caution">
    <text evidence="8">The sequence shown here is derived from an EMBL/GenBank/DDBJ whole genome shotgun (WGS) entry which is preliminary data.</text>
</comment>
<dbReference type="InterPro" id="IPR013785">
    <property type="entry name" value="Aldolase_TIM"/>
</dbReference>
<dbReference type="Pfam" id="PF01729">
    <property type="entry name" value="QRPTase_C"/>
    <property type="match status" value="1"/>
</dbReference>
<dbReference type="Gene3D" id="3.90.1170.20">
    <property type="entry name" value="Quinolinate phosphoribosyl transferase, N-terminal domain"/>
    <property type="match status" value="1"/>
</dbReference>
<organism evidence="8 9">
    <name type="scientific">Pararhodospirillum oryzae</name>
    <dbReference type="NCBI Taxonomy" id="478448"/>
    <lineage>
        <taxon>Bacteria</taxon>
        <taxon>Pseudomonadati</taxon>
        <taxon>Pseudomonadota</taxon>
        <taxon>Alphaproteobacteria</taxon>
        <taxon>Rhodospirillales</taxon>
        <taxon>Rhodospirillaceae</taxon>
        <taxon>Pararhodospirillum</taxon>
    </lineage>
</organism>
<keyword evidence="9" id="KW-1185">Reference proteome</keyword>
<dbReference type="EMBL" id="BJZO01000132">
    <property type="protein sequence ID" value="GEO82938.1"/>
    <property type="molecule type" value="Genomic_DNA"/>
</dbReference>
<evidence type="ECO:0000256" key="5">
    <source>
        <dbReference type="PIRNR" id="PIRNR006250"/>
    </source>
</evidence>
<evidence type="ECO:0000256" key="4">
    <source>
        <dbReference type="ARBA" id="ARBA00022679"/>
    </source>
</evidence>
<dbReference type="GO" id="GO:0004514">
    <property type="term" value="F:nicotinate-nucleotide diphosphorylase (carboxylating) activity"/>
    <property type="evidence" value="ECO:0007669"/>
    <property type="project" value="InterPro"/>
</dbReference>
<gene>
    <name evidence="8" type="ORF">ROR02_30690</name>
</gene>
<dbReference type="PANTHER" id="PTHR32179:SF4">
    <property type="entry name" value="PYROPHOSPHORYLASE MODD-RELATED"/>
    <property type="match status" value="1"/>
</dbReference>
<comment type="similarity">
    <text evidence="1 5">Belongs to the NadC/ModD family.</text>
</comment>
<dbReference type="CDD" id="cd01573">
    <property type="entry name" value="modD_like"/>
    <property type="match status" value="1"/>
</dbReference>
<dbReference type="PIRSF" id="PIRSF006250">
    <property type="entry name" value="NadC_ModD"/>
    <property type="match status" value="1"/>
</dbReference>
<dbReference type="SUPFAM" id="SSF54675">
    <property type="entry name" value="Nicotinate/Quinolinate PRTase N-terminal domain-like"/>
    <property type="match status" value="1"/>
</dbReference>
<dbReference type="InterPro" id="IPR002638">
    <property type="entry name" value="Quinolinate_PRibosylTrfase_C"/>
</dbReference>
<evidence type="ECO:0000259" key="6">
    <source>
        <dbReference type="Pfam" id="PF01729"/>
    </source>
</evidence>
<dbReference type="Gene3D" id="3.20.20.70">
    <property type="entry name" value="Aldolase class I"/>
    <property type="match status" value="1"/>
</dbReference>
<sequence>MICCLSDAALATLLAEDVPHGDLTTEALGIGARPGAMTFSARGAMTLCGIEEAARLITLAGGMVEVFHASGAALAAGTVLLQAEGRADALHRAWKVSQTLIELASGIATRARALVDAAHAIDPTCVVATTRKTFPGTRALAAKAAKAGGASLHRLGLSETILVFAEHRAFLSPEERMAHLRDLKARCPERRIVTEVTTEEEALAAVIGGAEVLQLERFSPAQVEALSALLRTRRADDAVTLAVAGGVTLANIADYVRAGARVLVTSAPYLAPPCDVKVVLGPET</sequence>
<evidence type="ECO:0000259" key="7">
    <source>
        <dbReference type="Pfam" id="PF02749"/>
    </source>
</evidence>
<dbReference type="GO" id="GO:0005737">
    <property type="term" value="C:cytoplasm"/>
    <property type="evidence" value="ECO:0007669"/>
    <property type="project" value="TreeGrafter"/>
</dbReference>
<evidence type="ECO:0000256" key="1">
    <source>
        <dbReference type="ARBA" id="ARBA00009400"/>
    </source>
</evidence>
<proteinExistence type="inferred from homology"/>
<reference evidence="8 9" key="1">
    <citation type="submission" date="2019-07" db="EMBL/GenBank/DDBJ databases">
        <title>Whole genome shotgun sequence of Rhodospirillum oryzae NBRC 107573.</title>
        <authorList>
            <person name="Hosoyama A."/>
            <person name="Uohara A."/>
            <person name="Ohji S."/>
            <person name="Ichikawa N."/>
        </authorList>
    </citation>
    <scope>NUCLEOTIDE SEQUENCE [LARGE SCALE GENOMIC DNA]</scope>
    <source>
        <strain evidence="8 9">NBRC 107573</strain>
    </source>
</reference>
<dbReference type="InterPro" id="IPR006242">
    <property type="entry name" value="ModD"/>
</dbReference>
<dbReference type="OrthoDB" id="8216773at2"/>
<dbReference type="Pfam" id="PF02749">
    <property type="entry name" value="QRPTase_N"/>
    <property type="match status" value="1"/>
</dbReference>
<dbReference type="GO" id="GO:0034213">
    <property type="term" value="P:quinolinate catabolic process"/>
    <property type="evidence" value="ECO:0007669"/>
    <property type="project" value="TreeGrafter"/>
</dbReference>